<sequence length="136" mass="16063">MTLEPVKPGVYRLPVVGRMITLIVLREVEVCPRNALWSLFSFEAARVALGAESYRWRQDDHLPILETIYQRYRETGIPMSYTFEDFRHDYERELLERLPPEERLRGLPPEERLRGLSDAELDRLEALLARRKSGQH</sequence>
<evidence type="ECO:0000313" key="2">
    <source>
        <dbReference type="Proteomes" id="UP000232638"/>
    </source>
</evidence>
<dbReference type="Proteomes" id="UP000232638">
    <property type="component" value="Chromosome"/>
</dbReference>
<keyword evidence="2" id="KW-1185">Reference proteome</keyword>
<reference evidence="1 2" key="1">
    <citation type="submission" date="2017-03" db="EMBL/GenBank/DDBJ databases">
        <title>Complete genome sequence of Candidatus 'Thiodictyon syntrophicum' sp. nov. strain Cad16T, a photolithoautotroph purple sulfur bacterium isolated from an alpine meromictic lake.</title>
        <authorList>
            <person name="Luedin S.M."/>
            <person name="Pothier J.F."/>
            <person name="Danza F."/>
            <person name="Storelli N."/>
            <person name="Wittwer M."/>
            <person name="Tonolla M."/>
        </authorList>
    </citation>
    <scope>NUCLEOTIDE SEQUENCE [LARGE SCALE GENOMIC DNA]</scope>
    <source>
        <strain evidence="1 2">Cad16T</strain>
    </source>
</reference>
<evidence type="ECO:0000313" key="1">
    <source>
        <dbReference type="EMBL" id="AUB84936.1"/>
    </source>
</evidence>
<accession>A0A2K8UH77</accession>
<dbReference type="OrthoDB" id="5759645at2"/>
<gene>
    <name evidence="1" type="ORF">THSYN_25040</name>
</gene>
<protein>
    <submittedName>
        <fullName evidence="1">Uncharacterized protein</fullName>
    </submittedName>
</protein>
<organism evidence="1 2">
    <name type="scientific">Candidatus Thiodictyon syntrophicum</name>
    <dbReference type="NCBI Taxonomy" id="1166950"/>
    <lineage>
        <taxon>Bacteria</taxon>
        <taxon>Pseudomonadati</taxon>
        <taxon>Pseudomonadota</taxon>
        <taxon>Gammaproteobacteria</taxon>
        <taxon>Chromatiales</taxon>
        <taxon>Chromatiaceae</taxon>
        <taxon>Thiodictyon</taxon>
    </lineage>
</organism>
<dbReference type="EMBL" id="CP020370">
    <property type="protein sequence ID" value="AUB84936.1"/>
    <property type="molecule type" value="Genomic_DNA"/>
</dbReference>
<dbReference type="AlphaFoldDB" id="A0A2K8UH77"/>
<dbReference type="KEGG" id="tsy:THSYN_25040"/>
<name>A0A2K8UH77_9GAMM</name>
<proteinExistence type="predicted"/>